<accession>A0A9J5XFT7</accession>
<dbReference type="AlphaFoldDB" id="A0A9J5XFT7"/>
<dbReference type="OrthoDB" id="786614at2759"/>
<dbReference type="EMBL" id="JACXVP010000009">
    <property type="protein sequence ID" value="KAG5586511.1"/>
    <property type="molecule type" value="Genomic_DNA"/>
</dbReference>
<sequence>MEFQTPKSSSVPSIAPPRFAAPHTYSSAAKYVAEQKSSERFVRLVPHKFDNTTGEKAYDFLTECQDKLFNQVSKYEAHFHELSRYAMSSIPTEFERICKLIMGFASYLQEITVSFVLSSGTFQSIIDHARMIESILHARQGSCAKKFHLQGQFSSHSSKGKDYSGQGL</sequence>
<reference evidence="1 2" key="1">
    <citation type="submission" date="2020-09" db="EMBL/GenBank/DDBJ databases">
        <title>De no assembly of potato wild relative species, Solanum commersonii.</title>
        <authorList>
            <person name="Cho K."/>
        </authorList>
    </citation>
    <scope>NUCLEOTIDE SEQUENCE [LARGE SCALE GENOMIC DNA]</scope>
    <source>
        <strain evidence="1">LZ3.2</strain>
        <tissue evidence="1">Leaf</tissue>
    </source>
</reference>
<name>A0A9J5XFT7_SOLCO</name>
<evidence type="ECO:0000313" key="2">
    <source>
        <dbReference type="Proteomes" id="UP000824120"/>
    </source>
</evidence>
<evidence type="ECO:0000313" key="1">
    <source>
        <dbReference type="EMBL" id="KAG5586511.1"/>
    </source>
</evidence>
<keyword evidence="2" id="KW-1185">Reference proteome</keyword>
<dbReference type="Proteomes" id="UP000824120">
    <property type="component" value="Chromosome 9"/>
</dbReference>
<protein>
    <submittedName>
        <fullName evidence="1">Uncharacterized protein</fullName>
    </submittedName>
</protein>
<comment type="caution">
    <text evidence="1">The sequence shown here is derived from an EMBL/GenBank/DDBJ whole genome shotgun (WGS) entry which is preliminary data.</text>
</comment>
<organism evidence="1 2">
    <name type="scientific">Solanum commersonii</name>
    <name type="common">Commerson's wild potato</name>
    <name type="synonym">Commerson's nightshade</name>
    <dbReference type="NCBI Taxonomy" id="4109"/>
    <lineage>
        <taxon>Eukaryota</taxon>
        <taxon>Viridiplantae</taxon>
        <taxon>Streptophyta</taxon>
        <taxon>Embryophyta</taxon>
        <taxon>Tracheophyta</taxon>
        <taxon>Spermatophyta</taxon>
        <taxon>Magnoliopsida</taxon>
        <taxon>eudicotyledons</taxon>
        <taxon>Gunneridae</taxon>
        <taxon>Pentapetalae</taxon>
        <taxon>asterids</taxon>
        <taxon>lamiids</taxon>
        <taxon>Solanales</taxon>
        <taxon>Solanaceae</taxon>
        <taxon>Solanoideae</taxon>
        <taxon>Solaneae</taxon>
        <taxon>Solanum</taxon>
    </lineage>
</organism>
<proteinExistence type="predicted"/>
<gene>
    <name evidence="1" type="ORF">H5410_046945</name>
</gene>